<proteinExistence type="predicted"/>
<name>A0A433V2F8_9CYAN</name>
<reference evidence="1" key="2">
    <citation type="journal article" date="2019" name="Genome Biol. Evol.">
        <title>Day and night: Metabolic profiles and evolutionary relationships of six axenic non-marine cyanobacteria.</title>
        <authorList>
            <person name="Will S.E."/>
            <person name="Henke P."/>
            <person name="Boedeker C."/>
            <person name="Huang S."/>
            <person name="Brinkmann H."/>
            <person name="Rohde M."/>
            <person name="Jarek M."/>
            <person name="Friedl T."/>
            <person name="Seufert S."/>
            <person name="Schumacher M."/>
            <person name="Overmann J."/>
            <person name="Neumann-Schaal M."/>
            <person name="Petersen J."/>
        </authorList>
    </citation>
    <scope>NUCLEOTIDE SEQUENCE [LARGE SCALE GENOMIC DNA]</scope>
    <source>
        <strain evidence="1">PCC 7102</strain>
    </source>
</reference>
<protein>
    <recommendedName>
        <fullName evidence="3">Lasso peptide</fullName>
    </recommendedName>
</protein>
<dbReference type="NCBIfam" id="NF033528">
    <property type="entry name" value="lasso_cyano"/>
    <property type="match status" value="1"/>
</dbReference>
<evidence type="ECO:0000313" key="2">
    <source>
        <dbReference type="Proteomes" id="UP000271624"/>
    </source>
</evidence>
<accession>A0A433V2F8</accession>
<dbReference type="RefSeq" id="WP_127085783.1">
    <property type="nucleotide sequence ID" value="NZ_RSCL01000025.1"/>
</dbReference>
<gene>
    <name evidence="1" type="ORF">DSM106972_077060</name>
</gene>
<organism evidence="1 2">
    <name type="scientific">Dulcicalothrix desertica PCC 7102</name>
    <dbReference type="NCBI Taxonomy" id="232991"/>
    <lineage>
        <taxon>Bacteria</taxon>
        <taxon>Bacillati</taxon>
        <taxon>Cyanobacteriota</taxon>
        <taxon>Cyanophyceae</taxon>
        <taxon>Nostocales</taxon>
        <taxon>Calotrichaceae</taxon>
        <taxon>Dulcicalothrix</taxon>
    </lineage>
</organism>
<comment type="caution">
    <text evidence="1">The sequence shown here is derived from an EMBL/GenBank/DDBJ whole genome shotgun (WGS) entry which is preliminary data.</text>
</comment>
<dbReference type="AlphaFoldDB" id="A0A433V2F8"/>
<reference evidence="1" key="1">
    <citation type="submission" date="2018-12" db="EMBL/GenBank/DDBJ databases">
        <authorList>
            <person name="Will S."/>
            <person name="Neumann-Schaal M."/>
            <person name="Henke P."/>
        </authorList>
    </citation>
    <scope>NUCLEOTIDE SEQUENCE</scope>
    <source>
        <strain evidence="1">PCC 7102</strain>
    </source>
</reference>
<dbReference type="Proteomes" id="UP000271624">
    <property type="component" value="Unassembled WGS sequence"/>
</dbReference>
<sequence>MKRIYDAPKLASYGDITVITQITGDPKRTDFLFSNGEAVSGANDIGSKDVCLGSPDSPNADCDPRF</sequence>
<evidence type="ECO:0000313" key="1">
    <source>
        <dbReference type="EMBL" id="RUT00258.1"/>
    </source>
</evidence>
<keyword evidence="2" id="KW-1185">Reference proteome</keyword>
<dbReference type="OrthoDB" id="518161at2"/>
<evidence type="ECO:0008006" key="3">
    <source>
        <dbReference type="Google" id="ProtNLM"/>
    </source>
</evidence>
<dbReference type="EMBL" id="RSCL01000025">
    <property type="protein sequence ID" value="RUT00258.1"/>
    <property type="molecule type" value="Genomic_DNA"/>
</dbReference>